<dbReference type="Pfam" id="PF01047">
    <property type="entry name" value="MarR"/>
    <property type="match status" value="1"/>
</dbReference>
<keyword evidence="3" id="KW-1185">Reference proteome</keyword>
<organism evidence="2 3">
    <name type="scientific">Microbacterium mangrovi</name>
    <dbReference type="NCBI Taxonomy" id="1348253"/>
    <lineage>
        <taxon>Bacteria</taxon>
        <taxon>Bacillati</taxon>
        <taxon>Actinomycetota</taxon>
        <taxon>Actinomycetes</taxon>
        <taxon>Micrococcales</taxon>
        <taxon>Microbacteriaceae</taxon>
        <taxon>Microbacterium</taxon>
    </lineage>
</organism>
<reference evidence="2 3" key="1">
    <citation type="submission" date="2014-11" db="EMBL/GenBank/DDBJ databases">
        <title>Genome sequence of Microbacterium mangrovi MUSC 115(T).</title>
        <authorList>
            <person name="Lee L.-H."/>
        </authorList>
    </citation>
    <scope>NUCLEOTIDE SEQUENCE [LARGE SCALE GENOMIC DNA]</scope>
    <source>
        <strain evidence="2 3">MUSC 115</strain>
    </source>
</reference>
<feature type="domain" description="HTH marR-type" evidence="1">
    <location>
        <begin position="6"/>
        <end position="138"/>
    </location>
</feature>
<dbReference type="SUPFAM" id="SSF46785">
    <property type="entry name" value="Winged helix' DNA-binding domain"/>
    <property type="match status" value="1"/>
</dbReference>
<dbReference type="InterPro" id="IPR000835">
    <property type="entry name" value="HTH_MarR-typ"/>
</dbReference>
<dbReference type="SMART" id="SM00347">
    <property type="entry name" value="HTH_MARR"/>
    <property type="match status" value="1"/>
</dbReference>
<evidence type="ECO:0000313" key="3">
    <source>
        <dbReference type="Proteomes" id="UP000031030"/>
    </source>
</evidence>
<dbReference type="GO" id="GO:0006950">
    <property type="term" value="P:response to stress"/>
    <property type="evidence" value="ECO:0007669"/>
    <property type="project" value="TreeGrafter"/>
</dbReference>
<gene>
    <name evidence="2" type="ORF">LK09_08035</name>
</gene>
<dbReference type="PANTHER" id="PTHR33164:SF43">
    <property type="entry name" value="HTH-TYPE TRANSCRIPTIONAL REPRESSOR YETL"/>
    <property type="match status" value="1"/>
</dbReference>
<dbReference type="STRING" id="1348253.LK09_08035"/>
<dbReference type="InterPro" id="IPR036390">
    <property type="entry name" value="WH_DNA-bd_sf"/>
</dbReference>
<dbReference type="Gene3D" id="1.10.10.10">
    <property type="entry name" value="Winged helix-like DNA-binding domain superfamily/Winged helix DNA-binding domain"/>
    <property type="match status" value="1"/>
</dbReference>
<dbReference type="PANTHER" id="PTHR33164">
    <property type="entry name" value="TRANSCRIPTIONAL REGULATOR, MARR FAMILY"/>
    <property type="match status" value="1"/>
</dbReference>
<sequence>MELDADASLQWELGKLVHELDMQSNARMRERVAALGLTTAQASALFELTGPMTLTELAGRMACEPSNAIGIIDKLESQNLIERQPHPTDRRAKQLALTSAGGDRRGQLLKVLNAGPFITGLTNAEAQNLRLLLQRALGRD</sequence>
<evidence type="ECO:0000259" key="1">
    <source>
        <dbReference type="PROSITE" id="PS50995"/>
    </source>
</evidence>
<evidence type="ECO:0000313" key="2">
    <source>
        <dbReference type="EMBL" id="KHK98822.1"/>
    </source>
</evidence>
<accession>A0A0B2AB65</accession>
<dbReference type="OrthoDB" id="8635520at2"/>
<dbReference type="PROSITE" id="PS50995">
    <property type="entry name" value="HTH_MARR_2"/>
    <property type="match status" value="1"/>
</dbReference>
<dbReference type="EMBL" id="JTDK01000006">
    <property type="protein sequence ID" value="KHK98822.1"/>
    <property type="molecule type" value="Genomic_DNA"/>
</dbReference>
<dbReference type="InterPro" id="IPR036388">
    <property type="entry name" value="WH-like_DNA-bd_sf"/>
</dbReference>
<dbReference type="AlphaFoldDB" id="A0A0B2AB65"/>
<protein>
    <submittedName>
        <fullName evidence="2">MarR family transcriptional regulator</fullName>
    </submittedName>
</protein>
<dbReference type="PRINTS" id="PR00598">
    <property type="entry name" value="HTHMARR"/>
</dbReference>
<dbReference type="GO" id="GO:0003700">
    <property type="term" value="F:DNA-binding transcription factor activity"/>
    <property type="evidence" value="ECO:0007669"/>
    <property type="project" value="InterPro"/>
</dbReference>
<dbReference type="RefSeq" id="WP_039397715.1">
    <property type="nucleotide sequence ID" value="NZ_JTDK01000006.1"/>
</dbReference>
<name>A0A0B2AB65_9MICO</name>
<dbReference type="Proteomes" id="UP000031030">
    <property type="component" value="Unassembled WGS sequence"/>
</dbReference>
<dbReference type="InterPro" id="IPR039422">
    <property type="entry name" value="MarR/SlyA-like"/>
</dbReference>
<proteinExistence type="predicted"/>
<comment type="caution">
    <text evidence="2">The sequence shown here is derived from an EMBL/GenBank/DDBJ whole genome shotgun (WGS) entry which is preliminary data.</text>
</comment>